<organism evidence="1">
    <name type="scientific">marine sediment metagenome</name>
    <dbReference type="NCBI Taxonomy" id="412755"/>
    <lineage>
        <taxon>unclassified sequences</taxon>
        <taxon>metagenomes</taxon>
        <taxon>ecological metagenomes</taxon>
    </lineage>
</organism>
<dbReference type="InterPro" id="IPR009959">
    <property type="entry name" value="Cyclase_SnoaL-like"/>
</dbReference>
<evidence type="ECO:0008006" key="2">
    <source>
        <dbReference type="Google" id="ProtNLM"/>
    </source>
</evidence>
<dbReference type="Pfam" id="PF07366">
    <property type="entry name" value="SnoaL"/>
    <property type="match status" value="1"/>
</dbReference>
<comment type="caution">
    <text evidence="1">The sequence shown here is derived from an EMBL/GenBank/DDBJ whole genome shotgun (WGS) entry which is preliminary data.</text>
</comment>
<reference evidence="1" key="1">
    <citation type="journal article" date="2014" name="Front. Microbiol.">
        <title>High frequency of phylogenetically diverse reductive dehalogenase-homologous genes in deep subseafloor sedimentary metagenomes.</title>
        <authorList>
            <person name="Kawai M."/>
            <person name="Futagami T."/>
            <person name="Toyoda A."/>
            <person name="Takaki Y."/>
            <person name="Nishi S."/>
            <person name="Hori S."/>
            <person name="Arai W."/>
            <person name="Tsubouchi T."/>
            <person name="Morono Y."/>
            <person name="Uchiyama I."/>
            <person name="Ito T."/>
            <person name="Fujiyama A."/>
            <person name="Inagaki F."/>
            <person name="Takami H."/>
        </authorList>
    </citation>
    <scope>NUCLEOTIDE SEQUENCE</scope>
    <source>
        <strain evidence="1">Expedition CK06-06</strain>
    </source>
</reference>
<proteinExistence type="predicted"/>
<accession>X1AAF6</accession>
<protein>
    <recommendedName>
        <fullName evidence="2">SnoaL-like domain-containing protein</fullName>
    </recommendedName>
</protein>
<dbReference type="Gene3D" id="3.10.450.50">
    <property type="match status" value="1"/>
</dbReference>
<feature type="non-terminal residue" evidence="1">
    <location>
        <position position="74"/>
    </location>
</feature>
<dbReference type="AlphaFoldDB" id="X1AAF6"/>
<sequence length="74" mass="8497">MSTEENKAILRSYYEIVYNQRNPDAVDEICDKNIISHISSNEIKGIESQKKFVSMMLSAFPDIHFTIEDQIAEG</sequence>
<dbReference type="SUPFAM" id="SSF54427">
    <property type="entry name" value="NTF2-like"/>
    <property type="match status" value="1"/>
</dbReference>
<dbReference type="InterPro" id="IPR032710">
    <property type="entry name" value="NTF2-like_dom_sf"/>
</dbReference>
<dbReference type="GO" id="GO:0030638">
    <property type="term" value="P:polyketide metabolic process"/>
    <property type="evidence" value="ECO:0007669"/>
    <property type="project" value="InterPro"/>
</dbReference>
<gene>
    <name evidence="1" type="ORF">S01H4_19536</name>
</gene>
<dbReference type="EMBL" id="BART01008718">
    <property type="protein sequence ID" value="GAG57126.1"/>
    <property type="molecule type" value="Genomic_DNA"/>
</dbReference>
<evidence type="ECO:0000313" key="1">
    <source>
        <dbReference type="EMBL" id="GAG57126.1"/>
    </source>
</evidence>
<name>X1AAF6_9ZZZZ</name>